<accession>A0A0F9YQK6</accession>
<proteinExistence type="predicted"/>
<dbReference type="AlphaFoldDB" id="A0A0F9YQK6"/>
<name>A0A0F9YQK6_9ZZZZ</name>
<sequence>MFSLPQWLWQRSQKKKGISLDREDNERLDKFARSVRRVRVSRSLLGLAWTAGPVTAIGLYGGYYIGFGQPPSNQLLLYFISFTVLSGLMALAAKIVYDSTLGHATERAQLSVVEVIDKLGDLILSSRDLIISGFEGEVREREAAIQLLQRVDLSPGGVAMACEQLTGDADLGRLLAIIDNFRRAGLYSRIADIQQVHDQQFEQAITVLNQVSPQAAEVLRQRCQGDIANLRHGIPRTEHFISRVLAAIEQDNLLLITMQDVESMLVLCFELINGREIPMLVFDYRGRWQLAEALDRMERRRSRYRIAQASGGNRIRGLASWLVEVDVMTYDEVPEGLPAALLVERVGQALDRLALGMRKDVDVIRKGDISLRPTLRLNAEIMTSALRLYRTAHESFKRIGELHAEFLASTENWSRMMDDAHLDAEELQIGPKGRGVRIREKVVSLDEEERKEVCRILARYLREQHLEAHETKGLFERRSERDNPLTLDSARHLVIEVALALEPHVHLSFPQVQRGIGSTRATYLGDLEPGMSASEKKMLAESMAQDVVEDMSQAAEHLAMALVRHYSINLTDEAGQFLHETYGARESVLGILSQHQSADDISQSLLAGRPVVVPPAQRRWYRALVHAKRVVGSERFTPLWVERL</sequence>
<dbReference type="PROSITE" id="PS50890">
    <property type="entry name" value="PUA"/>
    <property type="match status" value="1"/>
</dbReference>
<feature type="transmembrane region" description="Helical" evidence="1">
    <location>
        <begin position="75"/>
        <end position="97"/>
    </location>
</feature>
<protein>
    <submittedName>
        <fullName evidence="2">Uncharacterized protein</fullName>
    </submittedName>
</protein>
<reference evidence="2" key="1">
    <citation type="journal article" date="2015" name="Nature">
        <title>Complex archaea that bridge the gap between prokaryotes and eukaryotes.</title>
        <authorList>
            <person name="Spang A."/>
            <person name="Saw J.H."/>
            <person name="Jorgensen S.L."/>
            <person name="Zaremba-Niedzwiedzka K."/>
            <person name="Martijn J."/>
            <person name="Lind A.E."/>
            <person name="van Eijk R."/>
            <person name="Schleper C."/>
            <person name="Guy L."/>
            <person name="Ettema T.J."/>
        </authorList>
    </citation>
    <scope>NUCLEOTIDE SEQUENCE</scope>
</reference>
<evidence type="ECO:0000256" key="1">
    <source>
        <dbReference type="SAM" id="Phobius"/>
    </source>
</evidence>
<dbReference type="EMBL" id="LAZR01000014">
    <property type="protein sequence ID" value="KKO06994.1"/>
    <property type="molecule type" value="Genomic_DNA"/>
</dbReference>
<feature type="transmembrane region" description="Helical" evidence="1">
    <location>
        <begin position="43"/>
        <end position="63"/>
    </location>
</feature>
<keyword evidence="1" id="KW-0812">Transmembrane</keyword>
<organism evidence="2">
    <name type="scientific">marine sediment metagenome</name>
    <dbReference type="NCBI Taxonomy" id="412755"/>
    <lineage>
        <taxon>unclassified sequences</taxon>
        <taxon>metagenomes</taxon>
        <taxon>ecological metagenomes</taxon>
    </lineage>
</organism>
<gene>
    <name evidence="2" type="ORF">LCGC14_0061800</name>
</gene>
<evidence type="ECO:0000313" key="2">
    <source>
        <dbReference type="EMBL" id="KKO06994.1"/>
    </source>
</evidence>
<comment type="caution">
    <text evidence="2">The sequence shown here is derived from an EMBL/GenBank/DDBJ whole genome shotgun (WGS) entry which is preliminary data.</text>
</comment>
<keyword evidence="1" id="KW-1133">Transmembrane helix</keyword>
<keyword evidence="1" id="KW-0472">Membrane</keyword>